<evidence type="ECO:0000313" key="7">
    <source>
        <dbReference type="Proteomes" id="UP000050911"/>
    </source>
</evidence>
<dbReference type="OrthoDB" id="63123at2"/>
<organism evidence="6 7">
    <name type="scientific">Secundilactobacillus kimchicus JCM 15530</name>
    <dbReference type="NCBI Taxonomy" id="1302272"/>
    <lineage>
        <taxon>Bacteria</taxon>
        <taxon>Bacillati</taxon>
        <taxon>Bacillota</taxon>
        <taxon>Bacilli</taxon>
        <taxon>Lactobacillales</taxon>
        <taxon>Lactobacillaceae</taxon>
        <taxon>Secundilactobacillus</taxon>
    </lineage>
</organism>
<dbReference type="Gene3D" id="3.40.190.10">
    <property type="entry name" value="Periplasmic binding protein-like II"/>
    <property type="match status" value="2"/>
</dbReference>
<keyword evidence="7" id="KW-1185">Reference proteome</keyword>
<dbReference type="STRING" id="1302272.FC96_GL000708"/>
<dbReference type="EMBL" id="AZCX01000012">
    <property type="protein sequence ID" value="KRK47088.1"/>
    <property type="molecule type" value="Genomic_DNA"/>
</dbReference>
<keyword evidence="3" id="KW-0238">DNA-binding</keyword>
<dbReference type="Pfam" id="PF00126">
    <property type="entry name" value="HTH_1"/>
    <property type="match status" value="1"/>
</dbReference>
<accession>A0A0R1HKR0</accession>
<dbReference type="InterPro" id="IPR005119">
    <property type="entry name" value="LysR_subst-bd"/>
</dbReference>
<dbReference type="GO" id="GO:0005829">
    <property type="term" value="C:cytosol"/>
    <property type="evidence" value="ECO:0007669"/>
    <property type="project" value="TreeGrafter"/>
</dbReference>
<gene>
    <name evidence="6" type="ORF">FC96_GL000708</name>
</gene>
<dbReference type="GO" id="GO:0003677">
    <property type="term" value="F:DNA binding"/>
    <property type="evidence" value="ECO:0007669"/>
    <property type="project" value="UniProtKB-KW"/>
</dbReference>
<dbReference type="Pfam" id="PF03466">
    <property type="entry name" value="LysR_substrate"/>
    <property type="match status" value="1"/>
</dbReference>
<dbReference type="InterPro" id="IPR000847">
    <property type="entry name" value="LysR_HTH_N"/>
</dbReference>
<keyword evidence="2" id="KW-0805">Transcription regulation</keyword>
<dbReference type="InterPro" id="IPR050950">
    <property type="entry name" value="HTH-type_LysR_regulators"/>
</dbReference>
<dbReference type="CDD" id="cd05466">
    <property type="entry name" value="PBP2_LTTR_substrate"/>
    <property type="match status" value="1"/>
</dbReference>
<dbReference type="SUPFAM" id="SSF46785">
    <property type="entry name" value="Winged helix' DNA-binding domain"/>
    <property type="match status" value="1"/>
</dbReference>
<dbReference type="PANTHER" id="PTHR30419">
    <property type="entry name" value="HTH-TYPE TRANSCRIPTIONAL REGULATOR YBHD"/>
    <property type="match status" value="1"/>
</dbReference>
<keyword evidence="4" id="KW-0804">Transcription</keyword>
<dbReference type="PANTHER" id="PTHR30419:SF8">
    <property type="entry name" value="NITROGEN ASSIMILATION TRANSCRIPTIONAL ACTIVATOR-RELATED"/>
    <property type="match status" value="1"/>
</dbReference>
<reference evidence="6 7" key="1">
    <citation type="journal article" date="2015" name="Genome Announc.">
        <title>Expanding the biotechnology potential of lactobacilli through comparative genomics of 213 strains and associated genera.</title>
        <authorList>
            <person name="Sun Z."/>
            <person name="Harris H.M."/>
            <person name="McCann A."/>
            <person name="Guo C."/>
            <person name="Argimon S."/>
            <person name="Zhang W."/>
            <person name="Yang X."/>
            <person name="Jeffery I.B."/>
            <person name="Cooney J.C."/>
            <person name="Kagawa T.F."/>
            <person name="Liu W."/>
            <person name="Song Y."/>
            <person name="Salvetti E."/>
            <person name="Wrobel A."/>
            <person name="Rasinkangas P."/>
            <person name="Parkhill J."/>
            <person name="Rea M.C."/>
            <person name="O'Sullivan O."/>
            <person name="Ritari J."/>
            <person name="Douillard F.P."/>
            <person name="Paul Ross R."/>
            <person name="Yang R."/>
            <person name="Briner A.E."/>
            <person name="Felis G.E."/>
            <person name="de Vos W.M."/>
            <person name="Barrangou R."/>
            <person name="Klaenhammer T.R."/>
            <person name="Caufield P.W."/>
            <person name="Cui Y."/>
            <person name="Zhang H."/>
            <person name="O'Toole P.W."/>
        </authorList>
    </citation>
    <scope>NUCLEOTIDE SEQUENCE [LARGE SCALE GENOMIC DNA]</scope>
    <source>
        <strain evidence="6 7">JCM 15530</strain>
    </source>
</reference>
<evidence type="ECO:0000256" key="3">
    <source>
        <dbReference type="ARBA" id="ARBA00023125"/>
    </source>
</evidence>
<evidence type="ECO:0000313" key="6">
    <source>
        <dbReference type="EMBL" id="KRK47088.1"/>
    </source>
</evidence>
<dbReference type="PROSITE" id="PS50931">
    <property type="entry name" value="HTH_LYSR"/>
    <property type="match status" value="1"/>
</dbReference>
<dbReference type="InterPro" id="IPR036390">
    <property type="entry name" value="WH_DNA-bd_sf"/>
</dbReference>
<protein>
    <submittedName>
        <fullName evidence="6">Transcriptional regulator</fullName>
    </submittedName>
</protein>
<dbReference type="Proteomes" id="UP000050911">
    <property type="component" value="Unassembled WGS sequence"/>
</dbReference>
<comment type="caution">
    <text evidence="6">The sequence shown here is derived from an EMBL/GenBank/DDBJ whole genome shotgun (WGS) entry which is preliminary data.</text>
</comment>
<proteinExistence type="inferred from homology"/>
<evidence type="ECO:0000256" key="1">
    <source>
        <dbReference type="ARBA" id="ARBA00009437"/>
    </source>
</evidence>
<dbReference type="AlphaFoldDB" id="A0A0R1HKR0"/>
<name>A0A0R1HKR0_9LACO</name>
<feature type="domain" description="HTH lysR-type" evidence="5">
    <location>
        <begin position="1"/>
        <end position="58"/>
    </location>
</feature>
<dbReference type="PATRIC" id="fig|1302272.5.peg.706"/>
<evidence type="ECO:0000259" key="5">
    <source>
        <dbReference type="PROSITE" id="PS50931"/>
    </source>
</evidence>
<sequence length="299" mass="32528">MLPFAYQVFSTVVAEGTFYKAALSLNVTPSAISHSVNQLESALGFPVFQRSRSGATLTPNGQQILPIIQDILNSESRLEQEAANIQGLTTGAIRIGAFSSVCINWLPPIIRTFHKSYPDVNISVAQGGFNRIVQEVKNGTLDIGFVALPISENLIVNDLVKDEIYCIAPREFTPANGQTVTQADMADKSFILQPGDYDRDTKAALDHYNIAPNAIQFSIDDQSIIAMVEAGLGFGILPKLALEKMTGDVAIYPFDAPFYRSLGLVTSSVQAKAPSTRHMISEIQAFVTQQYPSAVLRLD</sequence>
<dbReference type="InterPro" id="IPR036388">
    <property type="entry name" value="WH-like_DNA-bd_sf"/>
</dbReference>
<evidence type="ECO:0000256" key="2">
    <source>
        <dbReference type="ARBA" id="ARBA00023015"/>
    </source>
</evidence>
<evidence type="ECO:0000256" key="4">
    <source>
        <dbReference type="ARBA" id="ARBA00023163"/>
    </source>
</evidence>
<dbReference type="Gene3D" id="1.10.10.10">
    <property type="entry name" value="Winged helix-like DNA-binding domain superfamily/Winged helix DNA-binding domain"/>
    <property type="match status" value="1"/>
</dbReference>
<comment type="similarity">
    <text evidence="1">Belongs to the LysR transcriptional regulatory family.</text>
</comment>
<dbReference type="RefSeq" id="WP_056943067.1">
    <property type="nucleotide sequence ID" value="NZ_AZCX01000012.1"/>
</dbReference>
<dbReference type="SUPFAM" id="SSF53850">
    <property type="entry name" value="Periplasmic binding protein-like II"/>
    <property type="match status" value="1"/>
</dbReference>
<dbReference type="GO" id="GO:0003700">
    <property type="term" value="F:DNA-binding transcription factor activity"/>
    <property type="evidence" value="ECO:0007669"/>
    <property type="project" value="InterPro"/>
</dbReference>